<keyword evidence="6" id="KW-1003">Cell membrane</keyword>
<comment type="similarity">
    <text evidence="5 6">Belongs to the anion channel-forming bestrophin (TC 1.A.46) family. Calcium-sensitive chloride channel subfamily.</text>
</comment>
<dbReference type="InterPro" id="IPR000615">
    <property type="entry name" value="Bestrophin"/>
</dbReference>
<keyword evidence="3 6" id="KW-1133">Transmembrane helix</keyword>
<dbReference type="OrthoDB" id="201595at2759"/>
<comment type="function">
    <text evidence="6">Forms chloride channels.</text>
</comment>
<evidence type="ECO:0000256" key="3">
    <source>
        <dbReference type="ARBA" id="ARBA00022989"/>
    </source>
</evidence>
<evidence type="ECO:0000256" key="1">
    <source>
        <dbReference type="ARBA" id="ARBA00004370"/>
    </source>
</evidence>
<organism evidence="7 8">
    <name type="scientific">Araneus ventricosus</name>
    <name type="common">Orbweaver spider</name>
    <name type="synonym">Epeira ventricosa</name>
    <dbReference type="NCBI Taxonomy" id="182803"/>
    <lineage>
        <taxon>Eukaryota</taxon>
        <taxon>Metazoa</taxon>
        <taxon>Ecdysozoa</taxon>
        <taxon>Arthropoda</taxon>
        <taxon>Chelicerata</taxon>
        <taxon>Arachnida</taxon>
        <taxon>Araneae</taxon>
        <taxon>Araneomorphae</taxon>
        <taxon>Entelegynae</taxon>
        <taxon>Araneoidea</taxon>
        <taxon>Araneidae</taxon>
        <taxon>Araneus</taxon>
    </lineage>
</organism>
<dbReference type="GO" id="GO:0005886">
    <property type="term" value="C:plasma membrane"/>
    <property type="evidence" value="ECO:0007669"/>
    <property type="project" value="UniProtKB-SubCell"/>
</dbReference>
<comment type="subcellular location">
    <subcellularLocation>
        <location evidence="6">Cell membrane</location>
        <topology evidence="6">Multi-pass membrane protein</topology>
    </subcellularLocation>
    <subcellularLocation>
        <location evidence="1">Membrane</location>
    </subcellularLocation>
</comment>
<keyword evidence="8" id="KW-1185">Reference proteome</keyword>
<evidence type="ECO:0000313" key="8">
    <source>
        <dbReference type="Proteomes" id="UP000499080"/>
    </source>
</evidence>
<reference evidence="7 8" key="1">
    <citation type="journal article" date="2019" name="Sci. Rep.">
        <title>Orb-weaving spider Araneus ventricosus genome elucidates the spidroin gene catalogue.</title>
        <authorList>
            <person name="Kono N."/>
            <person name="Nakamura H."/>
            <person name="Ohtoshi R."/>
            <person name="Moran D.A.P."/>
            <person name="Shinohara A."/>
            <person name="Yoshida Y."/>
            <person name="Fujiwara M."/>
            <person name="Mori M."/>
            <person name="Tomita M."/>
            <person name="Arakawa K."/>
        </authorList>
    </citation>
    <scope>NUCLEOTIDE SEQUENCE [LARGE SCALE GENOMIC DNA]</scope>
</reference>
<keyword evidence="6" id="KW-0868">Chloride</keyword>
<dbReference type="AlphaFoldDB" id="A0A4Y2AYB3"/>
<keyword evidence="2 6" id="KW-0812">Transmembrane</keyword>
<accession>A0A4Y2AYB3</accession>
<comment type="caution">
    <text evidence="7">The sequence shown here is derived from an EMBL/GenBank/DDBJ whole genome shotgun (WGS) entry which is preliminary data.</text>
</comment>
<evidence type="ECO:0000256" key="5">
    <source>
        <dbReference type="ARBA" id="ARBA00034769"/>
    </source>
</evidence>
<evidence type="ECO:0000256" key="2">
    <source>
        <dbReference type="ARBA" id="ARBA00022692"/>
    </source>
</evidence>
<name>A0A4Y2AYB3_ARAVE</name>
<dbReference type="GO" id="GO:0034707">
    <property type="term" value="C:chloride channel complex"/>
    <property type="evidence" value="ECO:0007669"/>
    <property type="project" value="UniProtKB-KW"/>
</dbReference>
<dbReference type="EMBL" id="BGPR01000035">
    <property type="protein sequence ID" value="GBL84026.1"/>
    <property type="molecule type" value="Genomic_DNA"/>
</dbReference>
<dbReference type="InterPro" id="IPR021134">
    <property type="entry name" value="Bestrophin-like"/>
</dbReference>
<evidence type="ECO:0000256" key="6">
    <source>
        <dbReference type="RuleBase" id="RU363126"/>
    </source>
</evidence>
<keyword evidence="4 6" id="KW-0472">Membrane</keyword>
<keyword evidence="6" id="KW-0869">Chloride channel</keyword>
<proteinExistence type="inferred from homology"/>
<evidence type="ECO:0000256" key="4">
    <source>
        <dbReference type="ARBA" id="ARBA00023136"/>
    </source>
</evidence>
<comment type="caution">
    <text evidence="6">Lacks conserved residue(s) required for the propagation of feature annotation.</text>
</comment>
<keyword evidence="6" id="KW-0407">Ion channel</keyword>
<dbReference type="Proteomes" id="UP000499080">
    <property type="component" value="Unassembled WGS sequence"/>
</dbReference>
<keyword evidence="6" id="KW-0813">Transport</keyword>
<keyword evidence="6" id="KW-0406">Ion transport</keyword>
<dbReference type="Pfam" id="PF01062">
    <property type="entry name" value="Bestrophin"/>
    <property type="match status" value="1"/>
</dbReference>
<dbReference type="PANTHER" id="PTHR10736">
    <property type="entry name" value="BESTROPHIN"/>
    <property type="match status" value="1"/>
</dbReference>
<dbReference type="GO" id="GO:0005254">
    <property type="term" value="F:chloride channel activity"/>
    <property type="evidence" value="ECO:0007669"/>
    <property type="project" value="UniProtKB-KW"/>
</dbReference>
<feature type="transmembrane region" description="Helical" evidence="6">
    <location>
        <begin position="60"/>
        <end position="79"/>
    </location>
</feature>
<sequence length="101" mass="11649">MFIACGFQLPTIEVMDIRNLLTLECSSVPGSTAVCCEKGRCEFNREFENIVRYFERFIDVIPLSFVLGFYVSLVIGRWWSQFDAIPWPDRSVHVLPILVSI</sequence>
<protein>
    <recommendedName>
        <fullName evidence="6">Bestrophin homolog</fullName>
    </recommendedName>
</protein>
<evidence type="ECO:0000313" key="7">
    <source>
        <dbReference type="EMBL" id="GBL84026.1"/>
    </source>
</evidence>
<gene>
    <name evidence="7" type="ORF">AVEN_100888_1</name>
</gene>